<dbReference type="AlphaFoldDB" id="A0A6L6WLQ0"/>
<keyword evidence="3" id="KW-1185">Reference proteome</keyword>
<organism evidence="2 3">
    <name type="scientific">Parasedimentitalea huanghaiensis</name>
    <dbReference type="NCBI Taxonomy" id="2682100"/>
    <lineage>
        <taxon>Bacteria</taxon>
        <taxon>Pseudomonadati</taxon>
        <taxon>Pseudomonadota</taxon>
        <taxon>Alphaproteobacteria</taxon>
        <taxon>Rhodobacterales</taxon>
        <taxon>Paracoccaceae</taxon>
        <taxon>Parasedimentitalea</taxon>
    </lineage>
</organism>
<dbReference type="EMBL" id="WQLV01000018">
    <property type="protein sequence ID" value="MVO18260.1"/>
    <property type="molecule type" value="Genomic_DNA"/>
</dbReference>
<dbReference type="Pfam" id="PF13401">
    <property type="entry name" value="AAA_22"/>
    <property type="match status" value="1"/>
</dbReference>
<dbReference type="InterPro" id="IPR049945">
    <property type="entry name" value="AAA_22"/>
</dbReference>
<dbReference type="InterPro" id="IPR027417">
    <property type="entry name" value="P-loop_NTPase"/>
</dbReference>
<sequence>MAHIRLRGTTMLQKTKLGEYVKPLTNVYLLSSLIETLENRDIGLPGIGVFHGEPGVGKTHAAMFASAHQDILHIQLTNNYTSKFLFEKILNELGAREKGSTAYLEMRAQESLAQTGRTLVIDEADHALKPRMIDSIRFLHDRSDVPLILIGPNDFPAKLAKYTAIASRVMQRVTAHPASLEDAQSLTGYYGRGIKIAPDLLEHIVSVRRGKVREICTCIAHVRTMARTWNMQTITLKDWGKEPFPAGNEFLAVGGAL</sequence>
<proteinExistence type="predicted"/>
<dbReference type="Proteomes" id="UP000478892">
    <property type="component" value="Unassembled WGS sequence"/>
</dbReference>
<comment type="caution">
    <text evidence="2">The sequence shown here is derived from an EMBL/GenBank/DDBJ whole genome shotgun (WGS) entry which is preliminary data.</text>
</comment>
<dbReference type="InterPro" id="IPR052026">
    <property type="entry name" value="ExeA_AAA_ATPase_DNA-bind"/>
</dbReference>
<dbReference type="PANTHER" id="PTHR35894">
    <property type="entry name" value="GENERAL SECRETION PATHWAY PROTEIN A-RELATED"/>
    <property type="match status" value="1"/>
</dbReference>
<feature type="domain" description="ORC1/DEAH AAA+ ATPase" evidence="1">
    <location>
        <begin position="45"/>
        <end position="157"/>
    </location>
</feature>
<evidence type="ECO:0000259" key="1">
    <source>
        <dbReference type="Pfam" id="PF13401"/>
    </source>
</evidence>
<dbReference type="GO" id="GO:0016887">
    <property type="term" value="F:ATP hydrolysis activity"/>
    <property type="evidence" value="ECO:0007669"/>
    <property type="project" value="InterPro"/>
</dbReference>
<dbReference type="Gene3D" id="3.40.50.300">
    <property type="entry name" value="P-loop containing nucleotide triphosphate hydrolases"/>
    <property type="match status" value="1"/>
</dbReference>
<name>A0A6L6WLQ0_9RHOB</name>
<dbReference type="SUPFAM" id="SSF52540">
    <property type="entry name" value="P-loop containing nucleoside triphosphate hydrolases"/>
    <property type="match status" value="1"/>
</dbReference>
<gene>
    <name evidence="2" type="ORF">GO984_20770</name>
</gene>
<protein>
    <submittedName>
        <fullName evidence="2">AAA family ATPase</fullName>
    </submittedName>
</protein>
<evidence type="ECO:0000313" key="3">
    <source>
        <dbReference type="Proteomes" id="UP000478892"/>
    </source>
</evidence>
<reference evidence="2 3" key="1">
    <citation type="submission" date="2019-12" db="EMBL/GenBank/DDBJ databases">
        <authorList>
            <person name="Zhang Y.-J."/>
        </authorList>
    </citation>
    <scope>NUCLEOTIDE SEQUENCE [LARGE SCALE GENOMIC DNA]</scope>
    <source>
        <strain evidence="2 3">CY05</strain>
    </source>
</reference>
<dbReference type="PANTHER" id="PTHR35894:SF5">
    <property type="entry name" value="MU-LIKE PROPHAGE FLUMU DNA TRANSPOSITION PROTEIN B"/>
    <property type="match status" value="1"/>
</dbReference>
<evidence type="ECO:0000313" key="2">
    <source>
        <dbReference type="EMBL" id="MVO18260.1"/>
    </source>
</evidence>
<accession>A0A6L6WLQ0</accession>